<evidence type="ECO:0000259" key="1">
    <source>
        <dbReference type="PROSITE" id="PS50404"/>
    </source>
</evidence>
<dbReference type="SFLD" id="SFLDS00019">
    <property type="entry name" value="Glutathione_Transferase_(cytos"/>
    <property type="match status" value="1"/>
</dbReference>
<dbReference type="SUPFAM" id="SSF52833">
    <property type="entry name" value="Thioredoxin-like"/>
    <property type="match status" value="2"/>
</dbReference>
<sequence>MSSSLSQRFDVIGSFLATLLGLGRGMMAQPGAVHAPPPAQRLKLYDMEGCPFCRSAREALSALHLDVEVYPCPKGGTRFRPEVVAQGGKAQFPYLVDPNTGTALYESETIVAYLFRTYGSGPVPLHYRGALLKQVGNALGSLIRAGKGVRVRPSHAPEQPLHLWSFEASPFCRLVRERLTELELPYVLHNVAKEQRSEFGRARQRHPAPYTPVPGGKRAAHFARTGHMQVPYLEDPNTGMQILESAAILGYLERTYAT</sequence>
<dbReference type="InterPro" id="IPR004045">
    <property type="entry name" value="Glutathione_S-Trfase_N"/>
</dbReference>
<dbReference type="RefSeq" id="WP_135281441.1">
    <property type="nucleotide sequence ID" value="NZ_SRIO01000005.1"/>
</dbReference>
<dbReference type="PROSITE" id="PS00195">
    <property type="entry name" value="GLUTAREDOXIN_1"/>
    <property type="match status" value="1"/>
</dbReference>
<dbReference type="InterPro" id="IPR036249">
    <property type="entry name" value="Thioredoxin-like_sf"/>
</dbReference>
<evidence type="ECO:0000313" key="2">
    <source>
        <dbReference type="EMBL" id="TFZ83141.1"/>
    </source>
</evidence>
<proteinExistence type="predicted"/>
<name>A0A4Z0FB24_9GAMM</name>
<dbReference type="Proteomes" id="UP000297890">
    <property type="component" value="Unassembled WGS sequence"/>
</dbReference>
<dbReference type="InterPro" id="IPR011767">
    <property type="entry name" value="GLR_AS"/>
</dbReference>
<protein>
    <submittedName>
        <fullName evidence="2">Glutathione S-transferase</fullName>
    </submittedName>
</protein>
<dbReference type="Gene3D" id="3.40.30.10">
    <property type="entry name" value="Glutaredoxin"/>
    <property type="match status" value="2"/>
</dbReference>
<dbReference type="EMBL" id="SRIO01000005">
    <property type="protein sequence ID" value="TFZ83141.1"/>
    <property type="molecule type" value="Genomic_DNA"/>
</dbReference>
<dbReference type="GO" id="GO:0016740">
    <property type="term" value="F:transferase activity"/>
    <property type="evidence" value="ECO:0007669"/>
    <property type="project" value="UniProtKB-KW"/>
</dbReference>
<dbReference type="Pfam" id="PF13417">
    <property type="entry name" value="GST_N_3"/>
    <property type="match status" value="2"/>
</dbReference>
<feature type="domain" description="GST N-terminal" evidence="1">
    <location>
        <begin position="159"/>
        <end position="258"/>
    </location>
</feature>
<keyword evidence="3" id="KW-1185">Reference proteome</keyword>
<organism evidence="2 3">
    <name type="scientific">Candidatus Macondimonas diazotrophica</name>
    <dbReference type="NCBI Taxonomy" id="2305248"/>
    <lineage>
        <taxon>Bacteria</taxon>
        <taxon>Pseudomonadati</taxon>
        <taxon>Pseudomonadota</taxon>
        <taxon>Gammaproteobacteria</taxon>
        <taxon>Chromatiales</taxon>
        <taxon>Ectothiorhodospiraceae</taxon>
        <taxon>Candidatus Macondimonas</taxon>
    </lineage>
</organism>
<gene>
    <name evidence="2" type="ORF">E4680_05775</name>
</gene>
<dbReference type="SFLD" id="SFLDG01202">
    <property type="entry name" value="SUF2.2"/>
    <property type="match status" value="1"/>
</dbReference>
<feature type="domain" description="GST N-terminal" evidence="1">
    <location>
        <begin position="40"/>
        <end position="122"/>
    </location>
</feature>
<dbReference type="AlphaFoldDB" id="A0A4Z0FB24"/>
<reference evidence="2 3" key="1">
    <citation type="journal article" date="2019" name="ISME J.">
        <title>Candidatus Macondimonas diazotrophica, a novel gammaproteobacterial genus dominating crude-oil-contaminated coastal sediments.</title>
        <authorList>
            <person name="Karthikeyan S."/>
            <person name="Konstantinidis K."/>
        </authorList>
    </citation>
    <scope>NUCLEOTIDE SEQUENCE [LARGE SCALE GENOMIC DNA]</scope>
    <source>
        <strain evidence="2 3">KTK01</strain>
    </source>
</reference>
<dbReference type="InterPro" id="IPR040079">
    <property type="entry name" value="Glutathione_S-Trfase"/>
</dbReference>
<dbReference type="SFLD" id="SFLDG01181">
    <property type="entry name" value="SUF2"/>
    <property type="match status" value="1"/>
</dbReference>
<evidence type="ECO:0000313" key="3">
    <source>
        <dbReference type="Proteomes" id="UP000297890"/>
    </source>
</evidence>
<comment type="caution">
    <text evidence="2">The sequence shown here is derived from an EMBL/GenBank/DDBJ whole genome shotgun (WGS) entry which is preliminary data.</text>
</comment>
<dbReference type="PANTHER" id="PTHR45288">
    <property type="entry name" value="THIOREDOXIN FAMILY PROTEIN"/>
    <property type="match status" value="1"/>
</dbReference>
<dbReference type="OrthoDB" id="9793736at2"/>
<keyword evidence="2" id="KW-0808">Transferase</keyword>
<dbReference type="PROSITE" id="PS51354">
    <property type="entry name" value="GLUTAREDOXIN_2"/>
    <property type="match status" value="1"/>
</dbReference>
<dbReference type="PANTHER" id="PTHR45288:SF2">
    <property type="entry name" value="THIOREDOXIN FAMILY PROTEIN"/>
    <property type="match status" value="1"/>
</dbReference>
<accession>A0A4Z0FB24</accession>
<dbReference type="PROSITE" id="PS50404">
    <property type="entry name" value="GST_NTER"/>
    <property type="match status" value="2"/>
</dbReference>